<proteinExistence type="inferred from homology"/>
<evidence type="ECO:0000256" key="9">
    <source>
        <dbReference type="ARBA" id="ARBA00040743"/>
    </source>
</evidence>
<keyword evidence="7" id="KW-0143">Chaperone</keyword>
<dbReference type="OrthoDB" id="9812372at2"/>
<dbReference type="InterPro" id="IPR052029">
    <property type="entry name" value="PpiD_chaperone"/>
</dbReference>
<evidence type="ECO:0000256" key="4">
    <source>
        <dbReference type="ARBA" id="ARBA00022692"/>
    </source>
</evidence>
<comment type="similarity">
    <text evidence="8">Belongs to the PpiD chaperone family.</text>
</comment>
<dbReference type="AlphaFoldDB" id="A0A4R3LTH8"/>
<keyword evidence="2" id="KW-1003">Cell membrane</keyword>
<dbReference type="GO" id="GO:0003755">
    <property type="term" value="F:peptidyl-prolyl cis-trans isomerase activity"/>
    <property type="evidence" value="ECO:0007669"/>
    <property type="project" value="UniProtKB-KW"/>
</dbReference>
<dbReference type="SUPFAM" id="SSF54534">
    <property type="entry name" value="FKBP-like"/>
    <property type="match status" value="1"/>
</dbReference>
<dbReference type="RefSeq" id="WP_132585841.1">
    <property type="nucleotide sequence ID" value="NZ_SMAJ01000023.1"/>
</dbReference>
<evidence type="ECO:0000256" key="7">
    <source>
        <dbReference type="ARBA" id="ARBA00023186"/>
    </source>
</evidence>
<dbReference type="InterPro" id="IPR027304">
    <property type="entry name" value="Trigger_fact/SurA_dom_sf"/>
</dbReference>
<dbReference type="Gene3D" id="3.10.50.40">
    <property type="match status" value="1"/>
</dbReference>
<gene>
    <name evidence="13" type="ORF">EDC26_12325</name>
</gene>
<dbReference type="PANTHER" id="PTHR47529">
    <property type="entry name" value="PEPTIDYL-PROLYL CIS-TRANS ISOMERASE D"/>
    <property type="match status" value="1"/>
</dbReference>
<evidence type="ECO:0000259" key="12">
    <source>
        <dbReference type="PROSITE" id="PS50198"/>
    </source>
</evidence>
<keyword evidence="11 13" id="KW-0413">Isomerase</keyword>
<evidence type="ECO:0000256" key="8">
    <source>
        <dbReference type="ARBA" id="ARBA00038408"/>
    </source>
</evidence>
<keyword evidence="5" id="KW-1133">Transmembrane helix</keyword>
<dbReference type="Pfam" id="PF13624">
    <property type="entry name" value="SurA_N_3"/>
    <property type="match status" value="1"/>
</dbReference>
<dbReference type="Proteomes" id="UP000295525">
    <property type="component" value="Unassembled WGS sequence"/>
</dbReference>
<organism evidence="13 14">
    <name type="scientific">Paralcaligenes ureilyticus</name>
    <dbReference type="NCBI Taxonomy" id="627131"/>
    <lineage>
        <taxon>Bacteria</taxon>
        <taxon>Pseudomonadati</taxon>
        <taxon>Pseudomonadota</taxon>
        <taxon>Betaproteobacteria</taxon>
        <taxon>Burkholderiales</taxon>
        <taxon>Alcaligenaceae</taxon>
        <taxon>Paralcaligenes</taxon>
    </lineage>
</organism>
<evidence type="ECO:0000256" key="6">
    <source>
        <dbReference type="ARBA" id="ARBA00023136"/>
    </source>
</evidence>
<dbReference type="Gene3D" id="1.10.4030.10">
    <property type="entry name" value="Porin chaperone SurA, peptide-binding domain"/>
    <property type="match status" value="1"/>
</dbReference>
<feature type="domain" description="PpiC" evidence="12">
    <location>
        <begin position="266"/>
        <end position="369"/>
    </location>
</feature>
<keyword evidence="4" id="KW-0812">Transmembrane</keyword>
<dbReference type="InterPro" id="IPR046357">
    <property type="entry name" value="PPIase_dom_sf"/>
</dbReference>
<dbReference type="GO" id="GO:0005886">
    <property type="term" value="C:plasma membrane"/>
    <property type="evidence" value="ECO:0007669"/>
    <property type="project" value="UniProtKB-SubCell"/>
</dbReference>
<keyword evidence="14" id="KW-1185">Reference proteome</keyword>
<evidence type="ECO:0000256" key="2">
    <source>
        <dbReference type="ARBA" id="ARBA00022475"/>
    </source>
</evidence>
<dbReference type="InterPro" id="IPR000297">
    <property type="entry name" value="PPIase_PpiC"/>
</dbReference>
<comment type="caution">
    <text evidence="13">The sequence shown here is derived from an EMBL/GenBank/DDBJ whole genome shotgun (WGS) entry which is preliminary data.</text>
</comment>
<dbReference type="PANTHER" id="PTHR47529:SF1">
    <property type="entry name" value="PERIPLASMIC CHAPERONE PPID"/>
    <property type="match status" value="1"/>
</dbReference>
<evidence type="ECO:0000256" key="1">
    <source>
        <dbReference type="ARBA" id="ARBA00004382"/>
    </source>
</evidence>
<reference evidence="13 14" key="1">
    <citation type="submission" date="2019-03" db="EMBL/GenBank/DDBJ databases">
        <title>Genomic Encyclopedia of Type Strains, Phase IV (KMG-IV): sequencing the most valuable type-strain genomes for metagenomic binning, comparative biology and taxonomic classification.</title>
        <authorList>
            <person name="Goeker M."/>
        </authorList>
    </citation>
    <scope>NUCLEOTIDE SEQUENCE [LARGE SCALE GENOMIC DNA]</scope>
    <source>
        <strain evidence="13 14">DSM 24591</strain>
    </source>
</reference>
<evidence type="ECO:0000256" key="10">
    <source>
        <dbReference type="ARBA" id="ARBA00042775"/>
    </source>
</evidence>
<accession>A0A4R3LTH8</accession>
<evidence type="ECO:0000256" key="3">
    <source>
        <dbReference type="ARBA" id="ARBA00022519"/>
    </source>
</evidence>
<name>A0A4R3LTH8_9BURK</name>
<sequence length="655" mass="70507">MFDFIRTHQRLMQLLLLVLILPSFALIGVSGYSTYVSGDHDLVKVAGSAITVQEFDQARRNQLQQLQQSNPGGFDPSSLDNEPARKALLESLIDRRVLVLAATKERFNVSDRTLRQAIASIPELQVNGQFSAERYSDVLKSMGATSKDFEQSRRAELSIDRVLGPVAITAHVPKPILNSIEQALTAQRTVRLRTYAAADYAKDITVTDADIKAWYDQNPQKLKLPEQVSIQYLLLNEAAAMQGLPATSTHDLQKYYEQNKAHYAQPARVMLSHILISVPVGATDAQRETALQKAQQIAKEVAADKSNFADIARAQSQDAGTAKEGGRLGWITKGSWPATLETAVFALKKGELSAPVDGPGGYHIFLADDVQPEKIQSFDEVKSKVETEVRRQLAADHFADMATKLTSLVYDNQSSLQPAADTLGLKVKTASGIARERLLPADEIGDGAAAASPDAAVLGDARVRRALFSSQVLVDKQNSGVIEISPDTMVAVRVQKLSPAQVPAIDKVSSLIRQQLLAERSLAAAEKAGESALAGFEKEAAAKVPDGFGAPLAISRINPQGLDKQTIDVALSASTQSLPVYQGIKNAQGYVVVRIEQASAGKSDNPLLATLPTELSQAWGHAQENAVLGALRSESKIKMLPEADKALAGEATQGG</sequence>
<evidence type="ECO:0000256" key="11">
    <source>
        <dbReference type="PROSITE-ProRule" id="PRU00278"/>
    </source>
</evidence>
<dbReference type="PROSITE" id="PS50198">
    <property type="entry name" value="PPIC_PPIASE_2"/>
    <property type="match status" value="1"/>
</dbReference>
<keyword evidence="11" id="KW-0697">Rotamase</keyword>
<keyword evidence="6" id="KW-0472">Membrane</keyword>
<dbReference type="EMBL" id="SMAJ01000023">
    <property type="protein sequence ID" value="TCT01627.1"/>
    <property type="molecule type" value="Genomic_DNA"/>
</dbReference>
<evidence type="ECO:0000313" key="14">
    <source>
        <dbReference type="Proteomes" id="UP000295525"/>
    </source>
</evidence>
<dbReference type="SUPFAM" id="SSF109998">
    <property type="entry name" value="Triger factor/SurA peptide-binding domain-like"/>
    <property type="match status" value="1"/>
</dbReference>
<evidence type="ECO:0000313" key="13">
    <source>
        <dbReference type="EMBL" id="TCT01627.1"/>
    </source>
</evidence>
<evidence type="ECO:0000256" key="5">
    <source>
        <dbReference type="ARBA" id="ARBA00022989"/>
    </source>
</evidence>
<protein>
    <recommendedName>
        <fullName evidence="9">Periplasmic chaperone PpiD</fullName>
    </recommendedName>
    <alternativeName>
        <fullName evidence="10">Periplasmic folding chaperone</fullName>
    </alternativeName>
</protein>
<keyword evidence="3" id="KW-0997">Cell inner membrane</keyword>
<comment type="subcellular location">
    <subcellularLocation>
        <location evidence="1">Cell inner membrane</location>
        <topology evidence="1">Single-pass type II membrane protein</topology>
        <orientation evidence="1">Periplasmic side</orientation>
    </subcellularLocation>
</comment>
<dbReference type="Pfam" id="PF00639">
    <property type="entry name" value="Rotamase"/>
    <property type="match status" value="1"/>
</dbReference>